<sequence>MTTTPVESTVKVCIRACRPEDYKTVAELFLAGMRSYITPEVEHLVGRFEESLAESVNGDLASIQETYFDKGGFFWVATVEEDEKEVIVGIVGLDRKADNEGLLVTILAATFLSATQSYRSGDQVCSYTDDNACPIESLKGSNADGSVLIYPGGNTRCAFDDYKDPKTGFSTNSTYFSQVFPKPERKKLLMFQGGGGCIDISTCNFAIQCSLGTSQTFTTVATASSAGIFNSSDPENVFKDWDIVHIPYCTGDLHFGSKALEGVDTGFEGIFNQTQCLNQNKTMHLNGFENSKAALAWAKANYPEVDDLVVGGMSAGSLAAQTFAYMGVLPVEHTAGKIFHFSGMCDTDLKLPQSTVDACKAETLTMDELVKASLKVLPKSYWASLNSKSDAIQRYFYQVAKDGILGYPFPNILPEADFYATVTSFLDSYKTVSSHISSIFVDGSQHVFLSKPACYNTVSDARQKLGDFVAQWLSQVTGASDAPSTSPAPTPSSSGC</sequence>
<evidence type="ECO:0000313" key="2">
    <source>
        <dbReference type="Proteomes" id="UP000794436"/>
    </source>
</evidence>
<comment type="caution">
    <text evidence="1">The sequence shown here is derived from an EMBL/GenBank/DDBJ whole genome shotgun (WGS) entry which is preliminary data.</text>
</comment>
<name>A0A8K1C8H7_PYTOL</name>
<keyword evidence="2" id="KW-1185">Reference proteome</keyword>
<dbReference type="PANTHER" id="PTHR21562">
    <property type="entry name" value="NOTUM-RELATED"/>
    <property type="match status" value="1"/>
</dbReference>
<dbReference type="AlphaFoldDB" id="A0A8K1C8H7"/>
<dbReference type="Proteomes" id="UP000794436">
    <property type="component" value="Unassembled WGS sequence"/>
</dbReference>
<accession>A0A8K1C8H7</accession>
<gene>
    <name evidence="1" type="ORF">Poli38472_009973</name>
</gene>
<dbReference type="InterPro" id="IPR029058">
    <property type="entry name" value="AB_hydrolase_fold"/>
</dbReference>
<proteinExistence type="predicted"/>
<dbReference type="OrthoDB" id="2015280at2759"/>
<dbReference type="SUPFAM" id="SSF53474">
    <property type="entry name" value="alpha/beta-Hydrolases"/>
    <property type="match status" value="1"/>
</dbReference>
<dbReference type="PANTHER" id="PTHR21562:SF83">
    <property type="entry name" value="PECTIN ACETYLESTERASE 4"/>
    <property type="match status" value="1"/>
</dbReference>
<dbReference type="GO" id="GO:0016787">
    <property type="term" value="F:hydrolase activity"/>
    <property type="evidence" value="ECO:0007669"/>
    <property type="project" value="InterPro"/>
</dbReference>
<dbReference type="Gene3D" id="3.40.630.30">
    <property type="match status" value="1"/>
</dbReference>
<protein>
    <submittedName>
        <fullName evidence="1">Uncharacterized protein</fullName>
    </submittedName>
</protein>
<dbReference type="InterPro" id="IPR004963">
    <property type="entry name" value="PAE/NOTUM"/>
</dbReference>
<reference evidence="1" key="1">
    <citation type="submission" date="2019-03" db="EMBL/GenBank/DDBJ databases">
        <title>Long read genome sequence of the mycoparasitic Pythium oligandrum ATCC 38472 isolated from sugarbeet rhizosphere.</title>
        <authorList>
            <person name="Gaulin E."/>
        </authorList>
    </citation>
    <scope>NUCLEOTIDE SEQUENCE</scope>
    <source>
        <strain evidence="1">ATCC 38472_TT</strain>
    </source>
</reference>
<dbReference type="EMBL" id="SPLM01000111">
    <property type="protein sequence ID" value="TMW58414.1"/>
    <property type="molecule type" value="Genomic_DNA"/>
</dbReference>
<organism evidence="1 2">
    <name type="scientific">Pythium oligandrum</name>
    <name type="common">Mycoparasitic fungus</name>
    <dbReference type="NCBI Taxonomy" id="41045"/>
    <lineage>
        <taxon>Eukaryota</taxon>
        <taxon>Sar</taxon>
        <taxon>Stramenopiles</taxon>
        <taxon>Oomycota</taxon>
        <taxon>Peronosporomycetes</taxon>
        <taxon>Pythiales</taxon>
        <taxon>Pythiaceae</taxon>
        <taxon>Pythium</taxon>
    </lineage>
</organism>
<dbReference type="Pfam" id="PF03283">
    <property type="entry name" value="PAE"/>
    <property type="match status" value="1"/>
</dbReference>
<evidence type="ECO:0000313" key="1">
    <source>
        <dbReference type="EMBL" id="TMW58414.1"/>
    </source>
</evidence>